<feature type="chain" id="PRO_5034389709" description="Prostate androgen-regulated mucin-like protein 1" evidence="3">
    <location>
        <begin position="21"/>
        <end position="313"/>
    </location>
</feature>
<gene>
    <name evidence="4" type="primary">PARM1</name>
</gene>
<reference evidence="4" key="2">
    <citation type="submission" date="2025-09" db="UniProtKB">
        <authorList>
            <consortium name="Ensembl"/>
        </authorList>
    </citation>
    <scope>IDENTIFICATION</scope>
</reference>
<dbReference type="GeneID" id="123031913"/>
<keyword evidence="2" id="KW-0472">Membrane</keyword>
<feature type="region of interest" description="Disordered" evidence="1">
    <location>
        <begin position="190"/>
        <end position="236"/>
    </location>
</feature>
<evidence type="ECO:0000256" key="1">
    <source>
        <dbReference type="SAM" id="MobiDB-lite"/>
    </source>
</evidence>
<dbReference type="Ensembl" id="ENSVKKT00000005506.1">
    <property type="protein sequence ID" value="ENSVKKP00000005355.1"/>
    <property type="gene ID" value="ENSVKKG00000003946.1"/>
</dbReference>
<dbReference type="KEGG" id="vko:123031913"/>
<dbReference type="GO" id="GO:0005769">
    <property type="term" value="C:early endosome"/>
    <property type="evidence" value="ECO:0007669"/>
    <property type="project" value="TreeGrafter"/>
</dbReference>
<reference evidence="4" key="1">
    <citation type="submission" date="2025-08" db="UniProtKB">
        <authorList>
            <consortium name="Ensembl"/>
        </authorList>
    </citation>
    <scope>IDENTIFICATION</scope>
</reference>
<dbReference type="GO" id="GO:0005794">
    <property type="term" value="C:Golgi apparatus"/>
    <property type="evidence" value="ECO:0007669"/>
    <property type="project" value="TreeGrafter"/>
</dbReference>
<feature type="compositionally biased region" description="Polar residues" evidence="1">
    <location>
        <begin position="222"/>
        <end position="236"/>
    </location>
</feature>
<dbReference type="OrthoDB" id="8963138at2759"/>
<sequence>MAHQEYRALSALFFVVTVAGLHINFASSTSAPTINTPTPLKIATSGRTTSDDQTPISNGITSIITMPVTAASASVSLRITSGRTEQDHSTVSTDGASTVDILATTPLSRTVSRAKSSPQSSTGSQSTENSVASVTSVASCTTNTIRPSETLGITSSYIRTALSTIVASTDITNLSATVPTQLPNTETAAVTVTTSKKLPTEETTSREAPVAPTSPSPIERLTPSQMHLGSKSTPDTSLTDGTTFSAGITIQEVPHALSSGSIAAITVTVIVVVLVVFGLATFLKIRHSSYGRLFDDHDYGSWGNYNNPLYDDS</sequence>
<keyword evidence="5" id="KW-1185">Reference proteome</keyword>
<dbReference type="GO" id="GO:0005886">
    <property type="term" value="C:plasma membrane"/>
    <property type="evidence" value="ECO:0007669"/>
    <property type="project" value="TreeGrafter"/>
</dbReference>
<feature type="compositionally biased region" description="Low complexity" evidence="1">
    <location>
        <begin position="116"/>
        <end position="132"/>
    </location>
</feature>
<evidence type="ECO:0000256" key="2">
    <source>
        <dbReference type="SAM" id="Phobius"/>
    </source>
</evidence>
<name>A0A8D2J8Y7_VARKO</name>
<feature type="transmembrane region" description="Helical" evidence="2">
    <location>
        <begin position="262"/>
        <end position="283"/>
    </location>
</feature>
<dbReference type="CTD" id="25849"/>
<dbReference type="Pfam" id="PF17061">
    <property type="entry name" value="PARM"/>
    <property type="match status" value="1"/>
</dbReference>
<dbReference type="PANTHER" id="PTHR35453">
    <property type="entry name" value="PROSTATE ANDROGEN-REGULATED MUCIN-LIKE PROTEIN 1"/>
    <property type="match status" value="1"/>
</dbReference>
<accession>A0A8D2J8Y7</accession>
<dbReference type="RefSeq" id="XP_044303335.1">
    <property type="nucleotide sequence ID" value="XM_044447400.1"/>
</dbReference>
<proteinExistence type="predicted"/>
<evidence type="ECO:0000313" key="5">
    <source>
        <dbReference type="Proteomes" id="UP000694545"/>
    </source>
</evidence>
<feature type="region of interest" description="Disordered" evidence="1">
    <location>
        <begin position="109"/>
        <end position="132"/>
    </location>
</feature>
<keyword evidence="3" id="KW-0732">Signal</keyword>
<dbReference type="InterPro" id="IPR031431">
    <property type="entry name" value="PARM1"/>
</dbReference>
<dbReference type="OMA" id="LQSTEHM"/>
<evidence type="ECO:0008006" key="6">
    <source>
        <dbReference type="Google" id="ProtNLM"/>
    </source>
</evidence>
<dbReference type="AlphaFoldDB" id="A0A8D2J8Y7"/>
<dbReference type="PANTHER" id="PTHR35453:SF1">
    <property type="entry name" value="PROSTATE ANDROGEN-REGULATED MUCIN-LIKE PROTEIN 1"/>
    <property type="match status" value="1"/>
</dbReference>
<protein>
    <recommendedName>
        <fullName evidence="6">Prostate androgen-regulated mucin-like protein 1</fullName>
    </recommendedName>
</protein>
<dbReference type="GO" id="GO:0005770">
    <property type="term" value="C:late endosome"/>
    <property type="evidence" value="ECO:0007669"/>
    <property type="project" value="TreeGrafter"/>
</dbReference>
<feature type="signal peptide" evidence="3">
    <location>
        <begin position="1"/>
        <end position="20"/>
    </location>
</feature>
<evidence type="ECO:0000256" key="3">
    <source>
        <dbReference type="SAM" id="SignalP"/>
    </source>
</evidence>
<organism evidence="4 5">
    <name type="scientific">Varanus komodoensis</name>
    <name type="common">Komodo dragon</name>
    <dbReference type="NCBI Taxonomy" id="61221"/>
    <lineage>
        <taxon>Eukaryota</taxon>
        <taxon>Metazoa</taxon>
        <taxon>Chordata</taxon>
        <taxon>Craniata</taxon>
        <taxon>Vertebrata</taxon>
        <taxon>Euteleostomi</taxon>
        <taxon>Lepidosauria</taxon>
        <taxon>Squamata</taxon>
        <taxon>Bifurcata</taxon>
        <taxon>Unidentata</taxon>
        <taxon>Episquamata</taxon>
        <taxon>Toxicofera</taxon>
        <taxon>Anguimorpha</taxon>
        <taxon>Paleoanguimorpha</taxon>
        <taxon>Varanoidea</taxon>
        <taxon>Varanidae</taxon>
        <taxon>Varanus</taxon>
    </lineage>
</organism>
<keyword evidence="2" id="KW-0812">Transmembrane</keyword>
<keyword evidence="2" id="KW-1133">Transmembrane helix</keyword>
<evidence type="ECO:0000313" key="4">
    <source>
        <dbReference type="Ensembl" id="ENSVKKP00000005355.1"/>
    </source>
</evidence>
<dbReference type="Proteomes" id="UP000694545">
    <property type="component" value="Unplaced"/>
</dbReference>